<dbReference type="PANTHER" id="PTHR30086:SF19">
    <property type="entry name" value="THREONINE EFFLUX PROTEIN"/>
    <property type="match status" value="1"/>
</dbReference>
<dbReference type="GO" id="GO:0015171">
    <property type="term" value="F:amino acid transmembrane transporter activity"/>
    <property type="evidence" value="ECO:0007669"/>
    <property type="project" value="TreeGrafter"/>
</dbReference>
<gene>
    <name evidence="7" type="ORF">EDC44_11179</name>
</gene>
<evidence type="ECO:0000313" key="8">
    <source>
        <dbReference type="Proteomes" id="UP000295763"/>
    </source>
</evidence>
<dbReference type="OrthoDB" id="581870at2"/>
<proteinExistence type="predicted"/>
<accession>A0A4R2SZX2</accession>
<feature type="transmembrane region" description="Helical" evidence="6">
    <location>
        <begin position="146"/>
        <end position="168"/>
    </location>
</feature>
<evidence type="ECO:0000256" key="4">
    <source>
        <dbReference type="ARBA" id="ARBA00022989"/>
    </source>
</evidence>
<reference evidence="7 8" key="1">
    <citation type="submission" date="2019-03" db="EMBL/GenBank/DDBJ databases">
        <title>Genomic Encyclopedia of Type Strains, Phase IV (KMG-IV): sequencing the most valuable type-strain genomes for metagenomic binning, comparative biology and taxonomic classification.</title>
        <authorList>
            <person name="Goeker M."/>
        </authorList>
    </citation>
    <scope>NUCLEOTIDE SEQUENCE [LARGE SCALE GENOMIC DNA]</scope>
    <source>
        <strain evidence="7 8">DSM 28404</strain>
    </source>
</reference>
<sequence>MLNLMIIHFFGLITPGPDFFYVSRMAASNSRRNVTAGIFGITLGVAFWATAALLGLKVLFDNYSMSHGIIVLLGGSYLAYLGVLMAKSRKNVVFTKQTEAEMNQNTTVAKEIGKGMLVNLSNAKAIIYFASVMSGVLASITETSQILTALAIIIVETFFYFYVISVLFSRNVAKQFYSKYSRYVDNVAGVIFLFFGGVLIYSAIMEIFKVI</sequence>
<keyword evidence="4 6" id="KW-1133">Transmembrane helix</keyword>
<feature type="transmembrane region" description="Helical" evidence="6">
    <location>
        <begin position="189"/>
        <end position="208"/>
    </location>
</feature>
<evidence type="ECO:0000256" key="1">
    <source>
        <dbReference type="ARBA" id="ARBA00004651"/>
    </source>
</evidence>
<dbReference type="RefSeq" id="WP_131976719.1">
    <property type="nucleotide sequence ID" value="NZ_SLYB01000011.1"/>
</dbReference>
<feature type="transmembrane region" description="Helical" evidence="6">
    <location>
        <begin position="34"/>
        <end position="56"/>
    </location>
</feature>
<organism evidence="7 8">
    <name type="scientific">Cricetibacter osteomyelitidis</name>
    <dbReference type="NCBI Taxonomy" id="1521931"/>
    <lineage>
        <taxon>Bacteria</taxon>
        <taxon>Pseudomonadati</taxon>
        <taxon>Pseudomonadota</taxon>
        <taxon>Gammaproteobacteria</taxon>
        <taxon>Pasteurellales</taxon>
        <taxon>Pasteurellaceae</taxon>
        <taxon>Cricetibacter</taxon>
    </lineage>
</organism>
<evidence type="ECO:0000256" key="5">
    <source>
        <dbReference type="ARBA" id="ARBA00023136"/>
    </source>
</evidence>
<dbReference type="PANTHER" id="PTHR30086">
    <property type="entry name" value="ARGININE EXPORTER PROTEIN ARGO"/>
    <property type="match status" value="1"/>
</dbReference>
<dbReference type="Pfam" id="PF01810">
    <property type="entry name" value="LysE"/>
    <property type="match status" value="1"/>
</dbReference>
<evidence type="ECO:0000256" key="3">
    <source>
        <dbReference type="ARBA" id="ARBA00022692"/>
    </source>
</evidence>
<feature type="transmembrane region" description="Helical" evidence="6">
    <location>
        <begin position="68"/>
        <end position="86"/>
    </location>
</feature>
<keyword evidence="5 6" id="KW-0472">Membrane</keyword>
<feature type="transmembrane region" description="Helical" evidence="6">
    <location>
        <begin position="6"/>
        <end position="22"/>
    </location>
</feature>
<evidence type="ECO:0000256" key="6">
    <source>
        <dbReference type="SAM" id="Phobius"/>
    </source>
</evidence>
<dbReference type="EMBL" id="SLYB01000011">
    <property type="protein sequence ID" value="TCP95125.1"/>
    <property type="molecule type" value="Genomic_DNA"/>
</dbReference>
<dbReference type="GO" id="GO:0005886">
    <property type="term" value="C:plasma membrane"/>
    <property type="evidence" value="ECO:0007669"/>
    <property type="project" value="UniProtKB-SubCell"/>
</dbReference>
<name>A0A4R2SZX2_9PAST</name>
<keyword evidence="3 6" id="KW-0812">Transmembrane</keyword>
<comment type="caution">
    <text evidence="7">The sequence shown here is derived from an EMBL/GenBank/DDBJ whole genome shotgun (WGS) entry which is preliminary data.</text>
</comment>
<evidence type="ECO:0000256" key="2">
    <source>
        <dbReference type="ARBA" id="ARBA00022475"/>
    </source>
</evidence>
<protein>
    <submittedName>
        <fullName evidence="7">RhtB (Resistance to homoserine/threonine) family protein</fullName>
    </submittedName>
</protein>
<evidence type="ECO:0000313" key="7">
    <source>
        <dbReference type="EMBL" id="TCP95125.1"/>
    </source>
</evidence>
<keyword evidence="2" id="KW-1003">Cell membrane</keyword>
<feature type="transmembrane region" description="Helical" evidence="6">
    <location>
        <begin position="123"/>
        <end position="140"/>
    </location>
</feature>
<comment type="subcellular location">
    <subcellularLocation>
        <location evidence="1">Cell membrane</location>
        <topology evidence="1">Multi-pass membrane protein</topology>
    </subcellularLocation>
</comment>
<dbReference type="Proteomes" id="UP000295763">
    <property type="component" value="Unassembled WGS sequence"/>
</dbReference>
<dbReference type="AlphaFoldDB" id="A0A4R2SZX2"/>
<dbReference type="InterPro" id="IPR001123">
    <property type="entry name" value="LeuE-type"/>
</dbReference>
<keyword evidence="8" id="KW-1185">Reference proteome</keyword>